<proteinExistence type="predicted"/>
<feature type="compositionally biased region" description="Polar residues" evidence="1">
    <location>
        <begin position="24"/>
        <end position="35"/>
    </location>
</feature>
<dbReference type="InterPro" id="IPR028364">
    <property type="entry name" value="Ribosomal_uL1/biogenesis"/>
</dbReference>
<dbReference type="InterPro" id="IPR023674">
    <property type="entry name" value="Ribosomal_uL1-like"/>
</dbReference>
<dbReference type="EMBL" id="AJIX01000012">
    <property type="protein sequence ID" value="KGR15005.1"/>
    <property type="molecule type" value="Genomic_DNA"/>
</dbReference>
<evidence type="ECO:0000313" key="3">
    <source>
        <dbReference type="EMBL" id="KGR15005.1"/>
    </source>
</evidence>
<evidence type="ECO:0000313" key="4">
    <source>
        <dbReference type="Proteomes" id="UP000030161"/>
    </source>
</evidence>
<evidence type="ECO:0000256" key="1">
    <source>
        <dbReference type="SAM" id="MobiDB-lite"/>
    </source>
</evidence>
<feature type="region of interest" description="Disordered" evidence="1">
    <location>
        <begin position="342"/>
        <end position="364"/>
    </location>
</feature>
<dbReference type="AlphaFoldDB" id="A0AB34PU18"/>
<dbReference type="Proteomes" id="UP000030161">
    <property type="component" value="Unassembled WGS sequence"/>
</dbReference>
<evidence type="ECO:0000313" key="2">
    <source>
        <dbReference type="EMBL" id="KGR13471.1"/>
    </source>
</evidence>
<feature type="compositionally biased region" description="Acidic residues" evidence="1">
    <location>
        <begin position="40"/>
        <end position="50"/>
    </location>
</feature>
<reference evidence="2 4" key="1">
    <citation type="submission" date="2013-12" db="EMBL/GenBank/DDBJ databases">
        <title>The Genome Sequence of Candida albicans P78048.</title>
        <authorList>
            <consortium name="The Broad Institute Genome Sequencing Platform"/>
            <consortium name="The Broad Institute Genome Sequencing Center for Infectious Disease"/>
            <person name="Cuomo C."/>
            <person name="Bennett R."/>
            <person name="Hirakawa M."/>
            <person name="Noverr M."/>
            <person name="Mitchell A."/>
            <person name="Young S.K."/>
            <person name="Zeng Q."/>
            <person name="Gargeya S."/>
            <person name="Fitzgerald M."/>
            <person name="Abouelleil A."/>
            <person name="Alvarado L."/>
            <person name="Berlin A.M."/>
            <person name="Chapman S.B."/>
            <person name="Dewar J."/>
            <person name="Goldberg J."/>
            <person name="Griggs A."/>
            <person name="Gujja S."/>
            <person name="Hansen M."/>
            <person name="Howarth C."/>
            <person name="Imamovic A."/>
            <person name="Larimer J."/>
            <person name="McCowan C."/>
            <person name="Murphy C."/>
            <person name="Pearson M."/>
            <person name="Priest M."/>
            <person name="Roberts A."/>
            <person name="Saif S."/>
            <person name="Shea T."/>
            <person name="Sykes S."/>
            <person name="Wortman J."/>
            <person name="Nusbaum C."/>
            <person name="Birren B."/>
        </authorList>
    </citation>
    <scope>NUCLEOTIDE SEQUENCE [LARGE SCALE GENOMIC DNA]</scope>
    <source>
        <strain evidence="2 4">P78048</strain>
    </source>
</reference>
<sequence>MKSSEFILGETAYKNAKKSLQSLIKQYNNQPETINTPPPPDDDDDDDDETSTPIPTNNQGMAIHLVISIKIPLSRKKDYIPRIIPISYKLDDVTNKSILLITKDPSTPYRSKLMIKDSPTEDLFSDIISFKKLKSMINKTSTSSTNNKGKKQNLIKIFKNYDIIVCDHRIMKFLPNVLGELFYYKNKKLPFLIQMAKPILLETSKLKAQLKAKSNNNNTNNKDQQGPSILDGLTISKENKIKDERCDPKYINLQIKSIVKNTNYLPSNVINKGDCISLKIGYINWSIDELLININDIIDYLINKEYFSTIGGGGGGEGIIKDLNNLGNIHVKTNQSISLPIIDNNGMPKGNNDGEEEEDSDFDF</sequence>
<feature type="region of interest" description="Disordered" evidence="1">
    <location>
        <begin position="24"/>
        <end position="57"/>
    </location>
</feature>
<protein>
    <submittedName>
        <fullName evidence="2">Ribosome biogenesis protein UTP30</fullName>
    </submittedName>
</protein>
<dbReference type="Pfam" id="PF00687">
    <property type="entry name" value="Ribosomal_L1"/>
    <property type="match status" value="1"/>
</dbReference>
<dbReference type="SUPFAM" id="SSF56808">
    <property type="entry name" value="Ribosomal protein L1"/>
    <property type="match status" value="2"/>
</dbReference>
<accession>A0AB34PU18</accession>
<gene>
    <name evidence="3" type="ORF">MG3_01881</name>
    <name evidence="2" type="ORF">MG3_01891</name>
</gene>
<dbReference type="CDD" id="cd00403">
    <property type="entry name" value="Ribosomal_L1"/>
    <property type="match status" value="1"/>
</dbReference>
<name>A0AB34PU18_CANAX</name>
<dbReference type="EMBL" id="AJIX01000013">
    <property type="protein sequence ID" value="KGR13471.1"/>
    <property type="molecule type" value="Genomic_DNA"/>
</dbReference>
<organism evidence="2 4">
    <name type="scientific">Candida albicans P78048</name>
    <dbReference type="NCBI Taxonomy" id="1094989"/>
    <lineage>
        <taxon>Eukaryota</taxon>
        <taxon>Fungi</taxon>
        <taxon>Dikarya</taxon>
        <taxon>Ascomycota</taxon>
        <taxon>Saccharomycotina</taxon>
        <taxon>Pichiomycetes</taxon>
        <taxon>Debaryomycetaceae</taxon>
        <taxon>Candida/Lodderomyces clade</taxon>
        <taxon>Candida</taxon>
    </lineage>
</organism>
<comment type="caution">
    <text evidence="2">The sequence shown here is derived from an EMBL/GenBank/DDBJ whole genome shotgun (WGS) entry which is preliminary data.</text>
</comment>
<feature type="compositionally biased region" description="Acidic residues" evidence="1">
    <location>
        <begin position="353"/>
        <end position="364"/>
    </location>
</feature>